<protein>
    <submittedName>
        <fullName evidence="6">Rieske (2Fe-2S) protein</fullName>
    </submittedName>
</protein>
<keyword evidence="1" id="KW-0001">2Fe-2S</keyword>
<evidence type="ECO:0000256" key="4">
    <source>
        <dbReference type="ARBA" id="ARBA00023014"/>
    </source>
</evidence>
<dbReference type="EMBL" id="JBHUDH010000168">
    <property type="protein sequence ID" value="MFD1527253.1"/>
    <property type="molecule type" value="Genomic_DNA"/>
</dbReference>
<gene>
    <name evidence="6" type="ORF">ACFR9S_13290</name>
</gene>
<dbReference type="InterPro" id="IPR017941">
    <property type="entry name" value="Rieske_2Fe-2S"/>
</dbReference>
<keyword evidence="4" id="KW-0411">Iron-sulfur</keyword>
<evidence type="ECO:0000259" key="5">
    <source>
        <dbReference type="PROSITE" id="PS51296"/>
    </source>
</evidence>
<dbReference type="RefSeq" id="WP_379732177.1">
    <property type="nucleotide sequence ID" value="NZ_JBHSWZ010000224.1"/>
</dbReference>
<organism evidence="6 7">
    <name type="scientific">Halolamina salina</name>
    <dbReference type="NCBI Taxonomy" id="1220023"/>
    <lineage>
        <taxon>Archaea</taxon>
        <taxon>Methanobacteriati</taxon>
        <taxon>Methanobacteriota</taxon>
        <taxon>Stenosarchaea group</taxon>
        <taxon>Halobacteria</taxon>
        <taxon>Halobacteriales</taxon>
        <taxon>Haloferacaceae</taxon>
    </lineage>
</organism>
<dbReference type="AlphaFoldDB" id="A0ABD6B9U2"/>
<evidence type="ECO:0000313" key="6">
    <source>
        <dbReference type="EMBL" id="MFD1527253.1"/>
    </source>
</evidence>
<dbReference type="Proteomes" id="UP001597111">
    <property type="component" value="Unassembled WGS sequence"/>
</dbReference>
<keyword evidence="3" id="KW-0408">Iron</keyword>
<keyword evidence="2" id="KW-0479">Metal-binding</keyword>
<dbReference type="PANTHER" id="PTHR40261:SF1">
    <property type="entry name" value="RIESKE DOMAIN-CONTAINING PROTEIN"/>
    <property type="match status" value="1"/>
</dbReference>
<dbReference type="PANTHER" id="PTHR40261">
    <property type="match status" value="1"/>
</dbReference>
<feature type="domain" description="Rieske" evidence="5">
    <location>
        <begin position="18"/>
        <end position="111"/>
    </location>
</feature>
<dbReference type="PROSITE" id="PS51296">
    <property type="entry name" value="RIESKE"/>
    <property type="match status" value="1"/>
</dbReference>
<evidence type="ECO:0000313" key="7">
    <source>
        <dbReference type="Proteomes" id="UP001597111"/>
    </source>
</evidence>
<sequence length="138" mass="14769">MPEGTRIAAVDAVPERGSYLFSVEDAFTNEREAILVPCEDEPGVEAWLNNCPHEDQRFDRGDGAAMRDGEIICPKHGSLFDACEGDCGNGPAAGSSLRPVEIAVEDGDVFLVDDGYTYLKDGGLDDDEGPSSTSHLSF</sequence>
<dbReference type="CDD" id="cd03467">
    <property type="entry name" value="Rieske"/>
    <property type="match status" value="1"/>
</dbReference>
<dbReference type="Pfam" id="PF00355">
    <property type="entry name" value="Rieske"/>
    <property type="match status" value="1"/>
</dbReference>
<dbReference type="GO" id="GO:0051537">
    <property type="term" value="F:2 iron, 2 sulfur cluster binding"/>
    <property type="evidence" value="ECO:0007669"/>
    <property type="project" value="UniProtKB-KW"/>
</dbReference>
<dbReference type="Gene3D" id="2.102.10.10">
    <property type="entry name" value="Rieske [2Fe-2S] iron-sulphur domain"/>
    <property type="match status" value="1"/>
</dbReference>
<dbReference type="GO" id="GO:0046872">
    <property type="term" value="F:metal ion binding"/>
    <property type="evidence" value="ECO:0007669"/>
    <property type="project" value="UniProtKB-KW"/>
</dbReference>
<evidence type="ECO:0000256" key="3">
    <source>
        <dbReference type="ARBA" id="ARBA00023004"/>
    </source>
</evidence>
<keyword evidence="7" id="KW-1185">Reference proteome</keyword>
<evidence type="ECO:0000256" key="2">
    <source>
        <dbReference type="ARBA" id="ARBA00022723"/>
    </source>
</evidence>
<reference evidence="6 7" key="1">
    <citation type="journal article" date="2019" name="Int. J. Syst. Evol. Microbiol.">
        <title>The Global Catalogue of Microorganisms (GCM) 10K type strain sequencing project: providing services to taxonomists for standard genome sequencing and annotation.</title>
        <authorList>
            <consortium name="The Broad Institute Genomics Platform"/>
            <consortium name="The Broad Institute Genome Sequencing Center for Infectious Disease"/>
            <person name="Wu L."/>
            <person name="Ma J."/>
        </authorList>
    </citation>
    <scope>NUCLEOTIDE SEQUENCE [LARGE SCALE GENOMIC DNA]</scope>
    <source>
        <strain evidence="6 7">CGMCC 1.12285</strain>
    </source>
</reference>
<name>A0ABD6B9U2_9EURY</name>
<proteinExistence type="predicted"/>
<dbReference type="SUPFAM" id="SSF50022">
    <property type="entry name" value="ISP domain"/>
    <property type="match status" value="1"/>
</dbReference>
<evidence type="ECO:0000256" key="1">
    <source>
        <dbReference type="ARBA" id="ARBA00022714"/>
    </source>
</evidence>
<comment type="caution">
    <text evidence="6">The sequence shown here is derived from an EMBL/GenBank/DDBJ whole genome shotgun (WGS) entry which is preliminary data.</text>
</comment>
<dbReference type="InterPro" id="IPR036922">
    <property type="entry name" value="Rieske_2Fe-2S_sf"/>
</dbReference>
<accession>A0ABD6B9U2</accession>